<evidence type="ECO:0000313" key="3">
    <source>
        <dbReference type="EMBL" id="CAL7948302.1"/>
    </source>
</evidence>
<comment type="caution">
    <text evidence="3">The sequence shown here is derived from an EMBL/GenBank/DDBJ whole genome shotgun (WGS) entry which is preliminary data.</text>
</comment>
<feature type="region of interest" description="Disordered" evidence="1">
    <location>
        <begin position="2006"/>
        <end position="2040"/>
    </location>
</feature>
<feature type="signal peptide" evidence="2">
    <location>
        <begin position="1"/>
        <end position="23"/>
    </location>
</feature>
<feature type="compositionally biased region" description="Polar residues" evidence="1">
    <location>
        <begin position="2070"/>
        <end position="2093"/>
    </location>
</feature>
<feature type="region of interest" description="Disordered" evidence="1">
    <location>
        <begin position="250"/>
        <end position="638"/>
    </location>
</feature>
<feature type="compositionally biased region" description="Polar residues" evidence="1">
    <location>
        <begin position="369"/>
        <end position="384"/>
    </location>
</feature>
<feature type="compositionally biased region" description="Low complexity" evidence="1">
    <location>
        <begin position="1717"/>
        <end position="1729"/>
    </location>
</feature>
<feature type="region of interest" description="Disordered" evidence="1">
    <location>
        <begin position="1027"/>
        <end position="1046"/>
    </location>
</feature>
<feature type="compositionally biased region" description="Polar residues" evidence="1">
    <location>
        <begin position="1281"/>
        <end position="1293"/>
    </location>
</feature>
<feature type="compositionally biased region" description="Polar residues" evidence="1">
    <location>
        <begin position="3119"/>
        <end position="3147"/>
    </location>
</feature>
<feature type="compositionally biased region" description="Low complexity" evidence="1">
    <location>
        <begin position="1304"/>
        <end position="1320"/>
    </location>
</feature>
<evidence type="ECO:0000313" key="4">
    <source>
        <dbReference type="Proteomes" id="UP001642520"/>
    </source>
</evidence>
<feature type="compositionally biased region" description="Polar residues" evidence="1">
    <location>
        <begin position="2281"/>
        <end position="2292"/>
    </location>
</feature>
<feature type="compositionally biased region" description="Low complexity" evidence="1">
    <location>
        <begin position="1805"/>
        <end position="1822"/>
    </location>
</feature>
<dbReference type="EMBL" id="CAXAJV020001299">
    <property type="protein sequence ID" value="CAL7948302.1"/>
    <property type="molecule type" value="Genomic_DNA"/>
</dbReference>
<feature type="compositionally biased region" description="Low complexity" evidence="1">
    <location>
        <begin position="3416"/>
        <end position="3430"/>
    </location>
</feature>
<feature type="compositionally biased region" description="Basic and acidic residues" evidence="1">
    <location>
        <begin position="424"/>
        <end position="445"/>
    </location>
</feature>
<feature type="region of interest" description="Disordered" evidence="1">
    <location>
        <begin position="660"/>
        <end position="679"/>
    </location>
</feature>
<accession>A0ABP1P6S3</accession>
<feature type="compositionally biased region" description="Polar residues" evidence="1">
    <location>
        <begin position="2235"/>
        <end position="2251"/>
    </location>
</feature>
<feature type="compositionally biased region" description="Polar residues" evidence="1">
    <location>
        <begin position="182"/>
        <end position="193"/>
    </location>
</feature>
<feature type="region of interest" description="Disordered" evidence="1">
    <location>
        <begin position="3406"/>
        <end position="3459"/>
    </location>
</feature>
<feature type="compositionally biased region" description="Low complexity" evidence="1">
    <location>
        <begin position="2258"/>
        <end position="2280"/>
    </location>
</feature>
<feature type="region of interest" description="Disordered" evidence="1">
    <location>
        <begin position="2070"/>
        <end position="2104"/>
    </location>
</feature>
<feature type="compositionally biased region" description="Polar residues" evidence="1">
    <location>
        <begin position="661"/>
        <end position="673"/>
    </location>
</feature>
<feature type="compositionally biased region" description="Polar residues" evidence="1">
    <location>
        <begin position="1382"/>
        <end position="1463"/>
    </location>
</feature>
<feature type="compositionally biased region" description="Basic and acidic residues" evidence="1">
    <location>
        <begin position="2707"/>
        <end position="2722"/>
    </location>
</feature>
<feature type="region of interest" description="Disordered" evidence="1">
    <location>
        <begin position="974"/>
        <end position="1012"/>
    </location>
</feature>
<feature type="region of interest" description="Disordered" evidence="1">
    <location>
        <begin position="2696"/>
        <end position="2725"/>
    </location>
</feature>
<feature type="region of interest" description="Disordered" evidence="1">
    <location>
        <begin position="2336"/>
        <end position="2383"/>
    </location>
</feature>
<feature type="compositionally biased region" description="Low complexity" evidence="1">
    <location>
        <begin position="2343"/>
        <end position="2379"/>
    </location>
</feature>
<feature type="compositionally biased region" description="Basic and acidic residues" evidence="1">
    <location>
        <begin position="453"/>
        <end position="465"/>
    </location>
</feature>
<feature type="region of interest" description="Disordered" evidence="1">
    <location>
        <begin position="55"/>
        <end position="229"/>
    </location>
</feature>
<feature type="compositionally biased region" description="Polar residues" evidence="1">
    <location>
        <begin position="1673"/>
        <end position="1685"/>
    </location>
</feature>
<feature type="compositionally biased region" description="Polar residues" evidence="1">
    <location>
        <begin position="1321"/>
        <end position="1359"/>
    </location>
</feature>
<feature type="compositionally biased region" description="Polar residues" evidence="1">
    <location>
        <begin position="1647"/>
        <end position="1666"/>
    </location>
</feature>
<dbReference type="Proteomes" id="UP001642520">
    <property type="component" value="Unassembled WGS sequence"/>
</dbReference>
<evidence type="ECO:0000256" key="2">
    <source>
        <dbReference type="SAM" id="SignalP"/>
    </source>
</evidence>
<feature type="compositionally biased region" description="Polar residues" evidence="1">
    <location>
        <begin position="84"/>
        <end position="96"/>
    </location>
</feature>
<reference evidence="3 4" key="1">
    <citation type="submission" date="2024-08" db="EMBL/GenBank/DDBJ databases">
        <authorList>
            <person name="Will J Nash"/>
            <person name="Angela Man"/>
            <person name="Seanna McTaggart"/>
            <person name="Kendall Baker"/>
            <person name="Tom Barker"/>
            <person name="Leah Catchpole"/>
            <person name="Alex Durrant"/>
            <person name="Karim Gharbi"/>
            <person name="Naomi Irish"/>
            <person name="Gemy Kaithakottil"/>
            <person name="Debby Ku"/>
            <person name="Aaliyah Providence"/>
            <person name="Felix Shaw"/>
            <person name="David Swarbreck"/>
            <person name="Chris Watkins"/>
            <person name="Ann M. McCartney"/>
            <person name="Giulio Formenti"/>
            <person name="Alice Mouton"/>
            <person name="Noel Vella"/>
            <person name="Bjorn M von Reumont"/>
            <person name="Adriana Vella"/>
            <person name="Wilfried Haerty"/>
        </authorList>
    </citation>
    <scope>NUCLEOTIDE SEQUENCE [LARGE SCALE GENOMIC DNA]</scope>
</reference>
<feature type="compositionally biased region" description="Polar residues" evidence="1">
    <location>
        <begin position="1695"/>
        <end position="1716"/>
    </location>
</feature>
<feature type="compositionally biased region" description="Low complexity" evidence="1">
    <location>
        <begin position="1632"/>
        <end position="1646"/>
    </location>
</feature>
<proteinExistence type="predicted"/>
<feature type="compositionally biased region" description="Low complexity" evidence="1">
    <location>
        <begin position="2865"/>
        <end position="2982"/>
    </location>
</feature>
<feature type="compositionally biased region" description="Polar residues" evidence="1">
    <location>
        <begin position="572"/>
        <end position="594"/>
    </location>
</feature>
<feature type="compositionally biased region" description="Low complexity" evidence="1">
    <location>
        <begin position="507"/>
        <end position="539"/>
    </location>
</feature>
<feature type="compositionally biased region" description="Low complexity" evidence="1">
    <location>
        <begin position="2094"/>
        <end position="2104"/>
    </location>
</feature>
<feature type="region of interest" description="Disordered" evidence="1">
    <location>
        <begin position="2235"/>
        <end position="2292"/>
    </location>
</feature>
<feature type="region of interest" description="Disordered" evidence="1">
    <location>
        <begin position="2177"/>
        <end position="2199"/>
    </location>
</feature>
<feature type="region of interest" description="Disordered" evidence="1">
    <location>
        <begin position="1891"/>
        <end position="1910"/>
    </location>
</feature>
<feature type="region of interest" description="Disordered" evidence="1">
    <location>
        <begin position="796"/>
        <end position="832"/>
    </location>
</feature>
<feature type="compositionally biased region" description="Low complexity" evidence="1">
    <location>
        <begin position="3153"/>
        <end position="3187"/>
    </location>
</feature>
<feature type="region of interest" description="Disordered" evidence="1">
    <location>
        <begin position="1281"/>
        <end position="1740"/>
    </location>
</feature>
<feature type="compositionally biased region" description="Low complexity" evidence="1">
    <location>
        <begin position="2417"/>
        <end position="2485"/>
    </location>
</feature>
<feature type="region of interest" description="Disordered" evidence="1">
    <location>
        <begin position="2391"/>
        <end position="2410"/>
    </location>
</feature>
<feature type="region of interest" description="Disordered" evidence="1">
    <location>
        <begin position="880"/>
        <end position="958"/>
    </location>
</feature>
<feature type="compositionally biased region" description="Low complexity" evidence="1">
    <location>
        <begin position="3239"/>
        <end position="3257"/>
    </location>
</feature>
<sequence>MARRFSWCTVVALVVLLFVTTEGLRERNTQIDDHKPTSRGTLRFTSKSLEEATTVPSLLLSRSKATRGRLTPSKRSSNVDKQAEGTTLSPSINTELNFDPSKSSVTKTTRTSERGRFSATTETTNDLKRNPLSRNAGATKKPESGVNRRSGKRYSPDSDEAAILKNNEQKTPVDNAKALSRKASSGRSSQPSATERLDNRGPSVFHATTESSRSRTGRKIQTTYSMKDLKTQIPTSRRYVNKKFADHEATTVSVRRDGRGRSTTEKTERSTRSGRSKANNKENVSTTRRGPDTILSESESVRVDIPLTLDGTESPVPEVTTAGFATVSQRRSDVKDTRSSGRNGSERSKGRGRSNDSEAGSRRGYSKFNDFTTTEPTEQIARNTVSRDRSRGSDAKKSSASDSRSRSRGRNFENSVKANSAGALERDAKRKLVGERGSSDRRSRVLDAASRPIDSRGQDTQDTRVRTRNRPRSDVTTSATTDVTTTVAPDTTVSNDVTTINPDLAGTTIRPVTTVPTTASPRTTTRPSTTTSTTEAPARGRGRARGGNQGRKSKEDFFNHGLGFRGRKLSPEGSSNASESRRTTPSRNDPQSHGNPGWTLRRRPGHLNYTDSASRTVVPSPTDQTNEVIPPNEQSTSTEVVTTVEAVTSSTRRGFKKLQTADESTTMGGTTTKGYRRGNKTFGLGATNVDQEDNDNYPPEFKAKLNQLKNTDTKIPAPKTTSRSPLEVKRSSAALFAERSRMKLDLARRLVKPELNIEENDLDATTASSFSKTKPAGVTVAEETSKVVGKYSKPAATTAGRRTLTSIESSREEAGVKASKRSSSRKGIEDSSPKVIARPYSIKKGRIIAERMVTSISIEESVAPEETTKPYALATNPSVVTASTEEASATTIDSTKIRPIGNPKGKKSKEQDSKVPLNSKRRAENGDSVTIRPQKKSYSYQPRINKSQEQSTTIEQGATTIPPKKSHAFAQRKFGTPQEEAGTKKSIFGSGSTKPTFRPRYSKRNKQKLVDDKTENQITITTQQPIATSRYSRKKSAVKSTEDKTQPGITEEVANQARKLEFRPRTATYRRHSEVPTTLVQSTAKVDATGVAITPRSTKYHATLKTSTPTARSVEQEPQVNIRIANETTQGPPGIIGSSNGDSGNSNIFSPTRSTAILSGNSTLLEQVRSTVAPLLSSLGNRTPVFSGSYSNVNNVNSPPRITPSGQPPRFSARYKGAELFIRKQNNIYQPTVPSITSSSTTAVTPVETSGQAPLVDVVSPGEPRLLTLYQALESVSVRNEQLEGNTSSQQREQAGVVPQVDSNATVANGTGDNANNDTTSPTVANTSPQTPDTTANTIQDSTQTPRLTEATESSTPAVTTGAPETPSTTEPGPTSTEPSSNIDQASSTESPSASTDTPSGTEQASTSTEMPSTVVQASTSTEMPSTIVEASTSTEMPSTIVEASTSTEMPSGIEQASTSTEMPSAIEQASTSTEPPSSTEQVLTNTELPSSTEQVLTSTELPPSTEQVSSSTELPSSTEQVSSSTELPSSTEQVASSTELPSSTEQVASSTELPSSTEQVPTSTDSPSTPEQVSTNADSMPAIEQTGTTESPTRVTDATTMAVGSTENAQTPASSGSDSMNQELVSSSTDVPMTTSSVPETSSTELVQGTSTTTIGGNEQQTTEMQRLADDVSSTTDASQSSVGTTTVPITTTSENPETNTIPSSDTTATQTPEVSSTDASTTESEASNMIEADTTTAMPTTTIRTRLIDFAQDILSRLQASLSTTTVPSQESTTMSPATEISNVIPDSNGNSSLETLSQLREGTTTDQGLSGTTTQSSVTMDQSSLRMVEEVTTQSAVGSIATTLPTMVPTQEANTQDEINSFTTTTPVSITTTTTSTQDSQTVPPIEATTIDDSNSSSSTPGTPLDVEVTSTSTITSTNDTLLTELMSIAKTLLSEEIDDTEQVITEQNPNVPSRLGNLMELSSDVLSTTQTAESSSVPPDVTTESVESTTVAMPVFTTFSVDPSQNEVDSTNPTMTTSSETLTDAPTTTSQDNLPDNEIQDVQTTETTPIALGPLGQIVESTTPSFTTEDGVRATSSDSGSFNSDTGFDTTTQSQTIITTQRSETTITPITNTELTTNTVELSNLITTTDIASTQSATEFIGSTEPLTTVTSQLVTDTSTNQPEVTTVVPETTPSSVNTIATTPSTFPETSTQQTTTISTSVELFGRLTDAVVETNQTTESANQSTLFATDTPEATTPSIPTTTPLDVNSMDDTGVTTNQPPLTTTATESAMETTTNPPSETTYVPQTTPYLENETPTVVARFQDTTSATAQGTAGSGIGQTTEIGSSTIPTTIATTQPSSPESPASDSPPITTTSSPVETTTPTTTTETATATSIGRVPQTTGIDVVTVTPVTETTTPSTTMSVVNMEENLASTEAGSTTASSETMTTTSGPMSTSQAANDTTATSTPESTTTPGSNETASTAMPAQTTPGATMPTATMPPATPTSQIPTTPYLGRFGGSRLTPAPRFSLSSTTRAPLRDYLVYGIYPNKTIVRKRPEDNLIDARNVDSPYVIFGIFPDGRLVRKFPNGTIIPDPPRNPVEVVFSLSTSTTTNRPPPRPYYNQANQGTYNQYRGATFDNNGRPVAEPMRNVQSPGTVDLGLTGNAIVGPSGGGPDNTGPLGTPASVPSTNEMSNALLNTQMGTASIVSTGRLATDSQGGRIVQDRERDEATRTKEAGGQRSSVYIGQDKFVNYWTDGATTTNPRALSVKINSVATATNVGPSLSVPSFDNLLNNQPGGRVTAPPGFPWRDPLDQIFGITTSSPIITASVASNTLDDSSDLSGPVMARPINPFVEVFTPFSSAIGVPRGSIGTIPPPPTPTSTESSTAATTTTMMPSTTTTMAPTTTTTTTTMAPTTTTTTTTMAPTTTTTTTTMAPTTTTTTTTTTMAPTTTTTTMAPTTTTTTTTMAPTTTTTTTMAPTTRPTMPAPTTTSAPVTTGQRANIASQTAGTVSTSAPPTQTTQFTLPANLLNAQQQQNAFGTTFDDLAFLNSLLQSNSRSTTQKTLTQVEQLLANKILSLALNNPGSTRAPKAINIENVSPNSIFGSSKSPSEPIVIDLSPSSTASAPTWKPTEAQKSTTERSISSSTPQQVTQKPATSSTTKKNVEISAASAATSPRTTLISTTKGPIKVTPKPVTTPRPRTTTQQPLGFAGLLWQTLLGGGNLFGPSTTAKPVKSKQVKTTPKLVDITPKPIPTTQKTTQRPKTTTVTPSTTTARVVDVSKIHVNTNAIAGAEKSATTPFSVSTTKQPLLNNPNPRVPNVVTSTYSPEEDAKFLVELLRAVDQDNKSGGSKKVPGLSQDDESFLRAILSGQALVTTTPSPTSEISNAALLAALLKAQGIEPPTPSTNIREQLQMASLGQTVTSAPDGGSTTITTRSTKTATRPTDSAKRTVTPRPTSGPRIRTTTWSPSSTYPPPLFSSFPGVPEQASGDDSRNGALFGATRAFSQFLGAALSGAAQQLQSLVRNGTRIVSEVVG</sequence>
<feature type="region of interest" description="Disordered" evidence="1">
    <location>
        <begin position="3231"/>
        <end position="3257"/>
    </location>
</feature>
<feature type="compositionally biased region" description="Basic and acidic residues" evidence="1">
    <location>
        <begin position="250"/>
        <end position="271"/>
    </location>
</feature>
<feature type="compositionally biased region" description="Low complexity" evidence="1">
    <location>
        <begin position="1471"/>
        <end position="1481"/>
    </location>
</feature>
<feature type="compositionally biased region" description="Low complexity" evidence="1">
    <location>
        <begin position="474"/>
        <end position="494"/>
    </location>
</feature>
<feature type="compositionally biased region" description="Polar residues" evidence="1">
    <location>
        <begin position="609"/>
        <end position="627"/>
    </location>
</feature>
<keyword evidence="4" id="KW-1185">Reference proteome</keyword>
<feature type="region of interest" description="Disordered" evidence="1">
    <location>
        <begin position="2312"/>
        <end position="2331"/>
    </location>
</feature>
<feature type="region of interest" description="Disordered" evidence="1">
    <location>
        <begin position="2417"/>
        <end position="2494"/>
    </location>
</feature>
<gene>
    <name evidence="3" type="ORF">XYLVIOL_LOCUS8775</name>
</gene>
<feature type="region of interest" description="Disordered" evidence="1">
    <location>
        <begin position="1803"/>
        <end position="1826"/>
    </location>
</feature>
<feature type="compositionally biased region" description="Polar residues" evidence="1">
    <location>
        <begin position="1482"/>
        <end position="1579"/>
    </location>
</feature>
<feature type="compositionally biased region" description="Low complexity" evidence="1">
    <location>
        <begin position="880"/>
        <end position="891"/>
    </location>
</feature>
<feature type="chain" id="PRO_5046612190" evidence="2">
    <location>
        <begin position="24"/>
        <end position="3521"/>
    </location>
</feature>
<keyword evidence="2" id="KW-0732">Signal</keyword>
<evidence type="ECO:0000256" key="1">
    <source>
        <dbReference type="SAM" id="MobiDB-lite"/>
    </source>
</evidence>
<feature type="compositionally biased region" description="Basic and acidic residues" evidence="1">
    <location>
        <begin position="330"/>
        <end position="361"/>
    </location>
</feature>
<feature type="region of interest" description="Disordered" evidence="1">
    <location>
        <begin position="2854"/>
        <end position="2982"/>
    </location>
</feature>
<feature type="compositionally biased region" description="Polar residues" evidence="1">
    <location>
        <begin position="936"/>
        <end position="958"/>
    </location>
</feature>
<feature type="compositionally biased region" description="Polar residues" evidence="1">
    <location>
        <begin position="1586"/>
        <end position="1631"/>
    </location>
</feature>
<feature type="compositionally biased region" description="Low complexity" evidence="1">
    <location>
        <begin position="1360"/>
        <end position="1381"/>
    </location>
</feature>
<protein>
    <submittedName>
        <fullName evidence="3">Uncharacterized protein</fullName>
    </submittedName>
</protein>
<name>A0ABP1P6S3_XYLVO</name>
<feature type="region of interest" description="Disordered" evidence="1">
    <location>
        <begin position="3088"/>
        <end position="3187"/>
    </location>
</feature>
<feature type="compositionally biased region" description="Basic and acidic residues" evidence="1">
    <location>
        <begin position="385"/>
        <end position="405"/>
    </location>
</feature>
<organism evidence="3 4">
    <name type="scientific">Xylocopa violacea</name>
    <name type="common">Violet carpenter bee</name>
    <name type="synonym">Apis violacea</name>
    <dbReference type="NCBI Taxonomy" id="135666"/>
    <lineage>
        <taxon>Eukaryota</taxon>
        <taxon>Metazoa</taxon>
        <taxon>Ecdysozoa</taxon>
        <taxon>Arthropoda</taxon>
        <taxon>Hexapoda</taxon>
        <taxon>Insecta</taxon>
        <taxon>Pterygota</taxon>
        <taxon>Neoptera</taxon>
        <taxon>Endopterygota</taxon>
        <taxon>Hymenoptera</taxon>
        <taxon>Apocrita</taxon>
        <taxon>Aculeata</taxon>
        <taxon>Apoidea</taxon>
        <taxon>Anthophila</taxon>
        <taxon>Apidae</taxon>
        <taxon>Xylocopa</taxon>
        <taxon>Xylocopa</taxon>
    </lineage>
</organism>